<evidence type="ECO:0000259" key="2">
    <source>
        <dbReference type="PROSITE" id="PS50994"/>
    </source>
</evidence>
<comment type="caution">
    <text evidence="3">The sequence shown here is derived from an EMBL/GenBank/DDBJ whole genome shotgun (WGS) entry which is preliminary data.</text>
</comment>
<dbReference type="RefSeq" id="WP_277583825.1">
    <property type="nucleotide sequence ID" value="NZ_JBHSRN010000040.1"/>
</dbReference>
<dbReference type="InterPro" id="IPR001584">
    <property type="entry name" value="Integrase_cat-core"/>
</dbReference>
<name>A0A9X4LNN4_9BURK</name>
<accession>A0A9X4LNN4</accession>
<feature type="domain" description="Integrase catalytic" evidence="2">
    <location>
        <begin position="512"/>
        <end position="703"/>
    </location>
</feature>
<evidence type="ECO:0000256" key="1">
    <source>
        <dbReference type="SAM" id="MobiDB-lite"/>
    </source>
</evidence>
<dbReference type="InterPro" id="IPR012337">
    <property type="entry name" value="RNaseH-like_sf"/>
</dbReference>
<dbReference type="SUPFAM" id="SSF53098">
    <property type="entry name" value="Ribonuclease H-like"/>
    <property type="match status" value="1"/>
</dbReference>
<dbReference type="PROSITE" id="PS50994">
    <property type="entry name" value="INTEGRASE"/>
    <property type="match status" value="1"/>
</dbReference>
<organism evidence="3 4">
    <name type="scientific">Pelomonas aquatica</name>
    <dbReference type="NCBI Taxonomy" id="431058"/>
    <lineage>
        <taxon>Bacteria</taxon>
        <taxon>Pseudomonadati</taxon>
        <taxon>Pseudomonadota</taxon>
        <taxon>Betaproteobacteria</taxon>
        <taxon>Burkholderiales</taxon>
        <taxon>Sphaerotilaceae</taxon>
        <taxon>Roseateles</taxon>
    </lineage>
</organism>
<dbReference type="EMBL" id="SGUG01000019">
    <property type="protein sequence ID" value="MDG0863588.1"/>
    <property type="molecule type" value="Genomic_DNA"/>
</dbReference>
<sequence>MSSNDRWTPNQTQESHLENLFVRLNTPQSGRIFVRNAIAEAPSRPVSNRRGNVMIKFMSRKNDRCLELESRSGEFPQAYLLESDPEVVMWLCQAPKETLSIKDEQGRRTGVTGYHLDFLVVRVDKIIAIEVRDERALHDLHVKNPYQFWFDNENDCWHYRAAEEHFAGMGIEFSVVANRAINSVLVNNLRYLEDFMSREPIEEDLPTLKRLQNRLTDVKRLGYLQAINDGFAADQLLYAIAHQDVYVDLHTDRVEHVQTLHLYASREVREVYRLQELKELEPVQPIPGSMFLRPGARVEHGGNEYHVILCSERDVQMRDKNGNFKAFDLKVLQGLFDAQMLKVDGLMASEGPRELAHCSKAQLDAAFKRLEAVNNNDTTQYSRRSLSRFASQIRGVTGHLAQVLALVDDVAGRGNRAPRYSEREEEVIKIAIEEKYNRGEACTKRAAFIHYQGLCGRTDEVSPDQPKLNRVSFTTFSRRVDELKCVRSREGKRVAYQKGPIVSTVYDPYPVHGRTPHEVCYIDHTVLNLATTCPEGMPLQKPTLSIAADGFTTQARALILSYDPPSTTTVLLILRDYVRRNHRLPKVLSLDNAKEFRGNNLKSFCQLYGIHLRFRSPAEPRGGAPIESLIGAVEKEVVSEMTGNTIAMKDPRLVTKSVNGFNHAEHTLLSAYNIIEDYLFVERETRTHPVLGVSPADFERQQLTVTGERAHLYQRYDENLMLATSPFAQRVFHKVCPRRGVWVDNMWYRHAMLRGHRKGFKVRVRIEPFAARVVYVEVKGRWYAAVGTNSRDLDGRTAREIQITLREKLKKAGSNARAEKLTLKEGGASKLSLKPEDFDERLARQQAETKFVLASKCLLGASAPDESTLNGERPFDFARGPALLPELPRSKQMPESEQLLQASPPPASSASAVMQTLAGIKQAAQVPAVQNRPVVSNKGFF</sequence>
<dbReference type="Gene3D" id="3.30.420.10">
    <property type="entry name" value="Ribonuclease H-like superfamily/Ribonuclease H"/>
    <property type="match status" value="1"/>
</dbReference>
<keyword evidence="4" id="KW-1185">Reference proteome</keyword>
<reference evidence="3" key="1">
    <citation type="submission" date="2019-02" db="EMBL/GenBank/DDBJ databases">
        <title>Draft genome of the type strain Pelomonas aquatica CCUG 52575T.</title>
        <authorList>
            <person name="Gomila M."/>
            <person name="Lalucat J."/>
        </authorList>
    </citation>
    <scope>NUCLEOTIDE SEQUENCE</scope>
    <source>
        <strain evidence="3">CCUG 52575</strain>
    </source>
</reference>
<dbReference type="AlphaFoldDB" id="A0A9X4LNN4"/>
<dbReference type="Proteomes" id="UP001152766">
    <property type="component" value="Unassembled WGS sequence"/>
</dbReference>
<protein>
    <recommendedName>
        <fullName evidence="2">Integrase catalytic domain-containing protein</fullName>
    </recommendedName>
</protein>
<proteinExistence type="predicted"/>
<feature type="region of interest" description="Disordered" evidence="1">
    <location>
        <begin position="892"/>
        <end position="911"/>
    </location>
</feature>
<dbReference type="InterPro" id="IPR036397">
    <property type="entry name" value="RNaseH_sf"/>
</dbReference>
<evidence type="ECO:0000313" key="4">
    <source>
        <dbReference type="Proteomes" id="UP001152766"/>
    </source>
</evidence>
<evidence type="ECO:0000313" key="3">
    <source>
        <dbReference type="EMBL" id="MDG0863588.1"/>
    </source>
</evidence>
<dbReference type="GO" id="GO:0015074">
    <property type="term" value="P:DNA integration"/>
    <property type="evidence" value="ECO:0007669"/>
    <property type="project" value="InterPro"/>
</dbReference>
<dbReference type="GO" id="GO:0003676">
    <property type="term" value="F:nucleic acid binding"/>
    <property type="evidence" value="ECO:0007669"/>
    <property type="project" value="InterPro"/>
</dbReference>
<gene>
    <name evidence="3" type="ORF">EXJ73_14055</name>
</gene>